<reference evidence="1" key="1">
    <citation type="submission" date="2022-04" db="EMBL/GenBank/DDBJ databases">
        <title>Chromosome-scale genome assembly of Holotrichia oblita Faldermann.</title>
        <authorList>
            <person name="Rongchong L."/>
        </authorList>
    </citation>
    <scope>NUCLEOTIDE SEQUENCE</scope>
    <source>
        <strain evidence="1">81SQS9</strain>
    </source>
</reference>
<gene>
    <name evidence="1" type="ORF">MML48_9g00005975</name>
</gene>
<accession>A0ACB9SM54</accession>
<proteinExistence type="predicted"/>
<protein>
    <submittedName>
        <fullName evidence="1">Ropporin-1-like protein</fullName>
    </submittedName>
</protein>
<keyword evidence="2" id="KW-1185">Reference proteome</keyword>
<comment type="caution">
    <text evidence="1">The sequence shown here is derived from an EMBL/GenBank/DDBJ whole genome shotgun (WGS) entry which is preliminary data.</text>
</comment>
<dbReference type="Proteomes" id="UP001056778">
    <property type="component" value="Chromosome 9"/>
</dbReference>
<sequence length="269" mass="30230">MPELTEEMYCHQQICIPPTFPYLLRQYAKAAIRSQPTDLLKWSTAYFRCLSLNIPPPIKPRLEYPIPRDYVGVTPGWLRALNYQLQNNLTVSFKILWDRWIGACMEHDVLIKILCLGGFTDPGAIPWNRFLGLCAGHLSDNLTQTMILFCEIITEEPEGGSAMIPLESFLDVYKFLAAIDASQPQTLLNLYFTDSALGLFTKGKKKAVKEVESESTPSVISSVRTAEEVLEEAPPELEIEGEGSIISCPDIITDDALQEPELDEDKKSE</sequence>
<evidence type="ECO:0000313" key="2">
    <source>
        <dbReference type="Proteomes" id="UP001056778"/>
    </source>
</evidence>
<organism evidence="1 2">
    <name type="scientific">Holotrichia oblita</name>
    <name type="common">Chafer beetle</name>
    <dbReference type="NCBI Taxonomy" id="644536"/>
    <lineage>
        <taxon>Eukaryota</taxon>
        <taxon>Metazoa</taxon>
        <taxon>Ecdysozoa</taxon>
        <taxon>Arthropoda</taxon>
        <taxon>Hexapoda</taxon>
        <taxon>Insecta</taxon>
        <taxon>Pterygota</taxon>
        <taxon>Neoptera</taxon>
        <taxon>Endopterygota</taxon>
        <taxon>Coleoptera</taxon>
        <taxon>Polyphaga</taxon>
        <taxon>Scarabaeiformia</taxon>
        <taxon>Scarabaeidae</taxon>
        <taxon>Melolonthinae</taxon>
        <taxon>Holotrichia</taxon>
    </lineage>
</organism>
<name>A0ACB9SM54_HOLOL</name>
<evidence type="ECO:0000313" key="1">
    <source>
        <dbReference type="EMBL" id="KAI4454516.1"/>
    </source>
</evidence>
<dbReference type="EMBL" id="CM043023">
    <property type="protein sequence ID" value="KAI4454516.1"/>
    <property type="molecule type" value="Genomic_DNA"/>
</dbReference>